<dbReference type="OrthoDB" id="5421915at2"/>
<reference evidence="1 2" key="1">
    <citation type="submission" date="2019-11" db="EMBL/GenBank/DDBJ databases">
        <title>Comparative genomics of hydrocarbon-degrading Desulfosarcina strains.</title>
        <authorList>
            <person name="Watanabe M."/>
            <person name="Kojima H."/>
            <person name="Fukui M."/>
        </authorList>
    </citation>
    <scope>NUCLEOTIDE SEQUENCE [LARGE SCALE GENOMIC DNA]</scope>
    <source>
        <strain evidence="1 2">PL12</strain>
    </source>
</reference>
<keyword evidence="2" id="KW-1185">Reference proteome</keyword>
<dbReference type="EMBL" id="AP021874">
    <property type="protein sequence ID" value="BBO69889.1"/>
    <property type="molecule type" value="Genomic_DNA"/>
</dbReference>
<protein>
    <recommendedName>
        <fullName evidence="3">Phasin domain-containing protein</fullName>
    </recommendedName>
</protein>
<gene>
    <name evidence="1" type="ORF">DSCA_38190</name>
</gene>
<dbReference type="Proteomes" id="UP000427906">
    <property type="component" value="Chromosome"/>
</dbReference>
<sequence length="83" mass="9759">MDQKQIFRQMVDFNKGAFNNAFNAMVMVQDQTETLANSMLNQATWMPEEGRKAIKEWVEAFKKGRETYKQSVDEAFKKVEEFV</sequence>
<evidence type="ECO:0000313" key="1">
    <source>
        <dbReference type="EMBL" id="BBO69889.1"/>
    </source>
</evidence>
<evidence type="ECO:0008006" key="3">
    <source>
        <dbReference type="Google" id="ProtNLM"/>
    </source>
</evidence>
<dbReference type="KEGG" id="dalk:DSCA_38190"/>
<proteinExistence type="predicted"/>
<dbReference type="AlphaFoldDB" id="A0A5K7YPS6"/>
<evidence type="ECO:0000313" key="2">
    <source>
        <dbReference type="Proteomes" id="UP000427906"/>
    </source>
</evidence>
<name>A0A5K7YPS6_9BACT</name>
<dbReference type="RefSeq" id="WP_155317880.1">
    <property type="nucleotide sequence ID" value="NZ_AP021874.1"/>
</dbReference>
<organism evidence="1 2">
    <name type="scientific">Desulfosarcina alkanivorans</name>
    <dbReference type="NCBI Taxonomy" id="571177"/>
    <lineage>
        <taxon>Bacteria</taxon>
        <taxon>Pseudomonadati</taxon>
        <taxon>Thermodesulfobacteriota</taxon>
        <taxon>Desulfobacteria</taxon>
        <taxon>Desulfobacterales</taxon>
        <taxon>Desulfosarcinaceae</taxon>
        <taxon>Desulfosarcina</taxon>
    </lineage>
</organism>
<accession>A0A5K7YPS6</accession>